<name>A0A2W7PYP1_9RHOB</name>
<dbReference type="EMBL" id="QKZQ01000011">
    <property type="protein sequence ID" value="PZX41211.1"/>
    <property type="molecule type" value="Genomic_DNA"/>
</dbReference>
<proteinExistence type="predicted"/>
<comment type="caution">
    <text evidence="1">The sequence shown here is derived from an EMBL/GenBank/DDBJ whole genome shotgun (WGS) entry which is preliminary data.</text>
</comment>
<keyword evidence="2" id="KW-1185">Reference proteome</keyword>
<evidence type="ECO:0008006" key="3">
    <source>
        <dbReference type="Google" id="ProtNLM"/>
    </source>
</evidence>
<accession>A0A2W7PYP1</accession>
<dbReference type="Proteomes" id="UP000249364">
    <property type="component" value="Unassembled WGS sequence"/>
</dbReference>
<protein>
    <recommendedName>
        <fullName evidence="3">Anti-sigma factor NepR domain-containing protein</fullName>
    </recommendedName>
</protein>
<evidence type="ECO:0000313" key="2">
    <source>
        <dbReference type="Proteomes" id="UP000249364"/>
    </source>
</evidence>
<organism evidence="1 2">
    <name type="scientific">Roseinatronobacter thiooxidans</name>
    <dbReference type="NCBI Taxonomy" id="121821"/>
    <lineage>
        <taxon>Bacteria</taxon>
        <taxon>Pseudomonadati</taxon>
        <taxon>Pseudomonadota</taxon>
        <taxon>Alphaproteobacteria</taxon>
        <taxon>Rhodobacterales</taxon>
        <taxon>Paracoccaceae</taxon>
        <taxon>Roseinatronobacter</taxon>
    </lineage>
</organism>
<evidence type="ECO:0000313" key="1">
    <source>
        <dbReference type="EMBL" id="PZX41211.1"/>
    </source>
</evidence>
<gene>
    <name evidence="1" type="ORF">LY56_02414</name>
</gene>
<dbReference type="RefSeq" id="WP_177190857.1">
    <property type="nucleotide sequence ID" value="NZ_MEHT01000001.1"/>
</dbReference>
<dbReference type="AlphaFoldDB" id="A0A2W7PYP1"/>
<sequence>MSDQSKGESADDGEDASLDRDLKALFKAVQSEPVSDEIKRLAQQLESRLKNLDKD</sequence>
<reference evidence="1 2" key="1">
    <citation type="submission" date="2018-06" db="EMBL/GenBank/DDBJ databases">
        <title>Genomic Encyclopedia of Archaeal and Bacterial Type Strains, Phase II (KMG-II): from individual species to whole genera.</title>
        <authorList>
            <person name="Goeker M."/>
        </authorList>
    </citation>
    <scope>NUCLEOTIDE SEQUENCE [LARGE SCALE GENOMIC DNA]</scope>
    <source>
        <strain evidence="1 2">DSM 13087</strain>
    </source>
</reference>